<protein>
    <submittedName>
        <fullName evidence="2">KTSC domain-containing protein</fullName>
    </submittedName>
</protein>
<dbReference type="InterPro" id="IPR025309">
    <property type="entry name" value="KTSC_dom"/>
</dbReference>
<name>A0A3B7N6F3_9BACT</name>
<dbReference type="Pfam" id="PF13619">
    <property type="entry name" value="KTSC"/>
    <property type="match status" value="1"/>
</dbReference>
<feature type="domain" description="KTSC" evidence="1">
    <location>
        <begin position="3"/>
        <end position="59"/>
    </location>
</feature>
<evidence type="ECO:0000313" key="2">
    <source>
        <dbReference type="EMBL" id="AXY77621.1"/>
    </source>
</evidence>
<accession>A0A3B7N6F3</accession>
<dbReference type="KEGG" id="pseg:D3H65_28165"/>
<organism evidence="2 3">
    <name type="scientific">Paraflavitalea soli</name>
    <dbReference type="NCBI Taxonomy" id="2315862"/>
    <lineage>
        <taxon>Bacteria</taxon>
        <taxon>Pseudomonadati</taxon>
        <taxon>Bacteroidota</taxon>
        <taxon>Chitinophagia</taxon>
        <taxon>Chitinophagales</taxon>
        <taxon>Chitinophagaceae</taxon>
        <taxon>Paraflavitalea</taxon>
    </lineage>
</organism>
<evidence type="ECO:0000313" key="3">
    <source>
        <dbReference type="Proteomes" id="UP000263900"/>
    </source>
</evidence>
<dbReference type="AlphaFoldDB" id="A0A3B7N6F3"/>
<dbReference type="OrthoDB" id="8450910at2"/>
<proteinExistence type="predicted"/>
<dbReference type="EMBL" id="CP032157">
    <property type="protein sequence ID" value="AXY77621.1"/>
    <property type="molecule type" value="Genomic_DNA"/>
</dbReference>
<reference evidence="2 3" key="1">
    <citation type="submission" date="2018-09" db="EMBL/GenBank/DDBJ databases">
        <title>Genome sequencing of strain 6GH32-13.</title>
        <authorList>
            <person name="Weon H.-Y."/>
            <person name="Heo J."/>
            <person name="Kwon S.-W."/>
        </authorList>
    </citation>
    <scope>NUCLEOTIDE SEQUENCE [LARGE SCALE GENOMIC DNA]</scope>
    <source>
        <strain evidence="2 3">5GH32-13</strain>
    </source>
</reference>
<evidence type="ECO:0000259" key="1">
    <source>
        <dbReference type="Pfam" id="PF13619"/>
    </source>
</evidence>
<gene>
    <name evidence="2" type="ORF">D3H65_28165</name>
</gene>
<dbReference type="Proteomes" id="UP000263900">
    <property type="component" value="Chromosome"/>
</dbReference>
<keyword evidence="3" id="KW-1185">Reference proteome</keyword>
<dbReference type="RefSeq" id="WP_119053494.1">
    <property type="nucleotide sequence ID" value="NZ_CP032157.1"/>
</dbReference>
<sequence>MPSTVIAHIEYDPVQELLKIAFRSGSIYEYQQVPETVYAAMKQYREKGVYLNKFIKGKYTFKKLA</sequence>